<protein>
    <submittedName>
        <fullName evidence="3">Pimeloyl-ACP methyl ester carboxylesterase</fullName>
    </submittedName>
</protein>
<gene>
    <name evidence="3" type="ORF">SAMN06296036_10428</name>
</gene>
<evidence type="ECO:0000313" key="4">
    <source>
        <dbReference type="Proteomes" id="UP000192907"/>
    </source>
</evidence>
<proteinExistence type="predicted"/>
<dbReference type="RefSeq" id="WP_132317007.1">
    <property type="nucleotide sequence ID" value="NZ_FWZT01000004.1"/>
</dbReference>
<organism evidence="3 4">
    <name type="scientific">Pseudobacteriovorax antillogorgiicola</name>
    <dbReference type="NCBI Taxonomy" id="1513793"/>
    <lineage>
        <taxon>Bacteria</taxon>
        <taxon>Pseudomonadati</taxon>
        <taxon>Bdellovibrionota</taxon>
        <taxon>Oligoflexia</taxon>
        <taxon>Oligoflexales</taxon>
        <taxon>Pseudobacteriovoracaceae</taxon>
        <taxon>Pseudobacteriovorax</taxon>
    </lineage>
</organism>
<dbReference type="SUPFAM" id="SSF53474">
    <property type="entry name" value="alpha/beta-Hydrolases"/>
    <property type="match status" value="1"/>
</dbReference>
<keyword evidence="4" id="KW-1185">Reference proteome</keyword>
<name>A0A1Y6BFE7_9BACT</name>
<dbReference type="PANTHER" id="PTHR43798">
    <property type="entry name" value="MONOACYLGLYCEROL LIPASE"/>
    <property type="match status" value="1"/>
</dbReference>
<dbReference type="EMBL" id="FWZT01000004">
    <property type="protein sequence ID" value="SMF04924.1"/>
    <property type="molecule type" value="Genomic_DNA"/>
</dbReference>
<evidence type="ECO:0000313" key="3">
    <source>
        <dbReference type="EMBL" id="SMF04924.1"/>
    </source>
</evidence>
<dbReference type="GO" id="GO:0016020">
    <property type="term" value="C:membrane"/>
    <property type="evidence" value="ECO:0007669"/>
    <property type="project" value="TreeGrafter"/>
</dbReference>
<sequence length="312" mass="35969">MPRFASFDHQRLFYRDIGQGQPCVLIHGFSLDSRQWLPYITPLTHRFRFLLIDMRGHGRSKSVHFEGRDVMDVAAQDIKHLINHIACDHVILGGYSLGSAASLSYLQAFGFDKVVRYLNIDFSPKSDHTESWGYGLNHKLVDAVDEFRADCDTLFRDGYDRSQGFDELPRYFLDSYTVLFHQLVVNLLPQRQAKQIFHRLDRKHILAYCRSLAPHWSVTVDLVYALTQGFDFRPIINGSPIPMEFFVGQRSEFFHPHGSLAMADDAMVTVFKKSGHGLLFTEPLKFFRCFKRFLEGKPSQESVTQKHLGFAS</sequence>
<dbReference type="PANTHER" id="PTHR43798:SF31">
    <property type="entry name" value="AB HYDROLASE SUPERFAMILY PROTEIN YCLE"/>
    <property type="match status" value="1"/>
</dbReference>
<accession>A0A1Y6BFE7</accession>
<dbReference type="Proteomes" id="UP000192907">
    <property type="component" value="Unassembled WGS sequence"/>
</dbReference>
<dbReference type="InterPro" id="IPR029058">
    <property type="entry name" value="AB_hydrolase_fold"/>
</dbReference>
<evidence type="ECO:0000259" key="2">
    <source>
        <dbReference type="Pfam" id="PF12697"/>
    </source>
</evidence>
<dbReference type="InterPro" id="IPR050266">
    <property type="entry name" value="AB_hydrolase_sf"/>
</dbReference>
<dbReference type="STRING" id="1513793.SAMN06296036_10428"/>
<dbReference type="OrthoDB" id="5289380at2"/>
<reference evidence="4" key="1">
    <citation type="submission" date="2017-04" db="EMBL/GenBank/DDBJ databases">
        <authorList>
            <person name="Varghese N."/>
            <person name="Submissions S."/>
        </authorList>
    </citation>
    <scope>NUCLEOTIDE SEQUENCE [LARGE SCALE GENOMIC DNA]</scope>
    <source>
        <strain evidence="4">RKEM611</strain>
    </source>
</reference>
<dbReference type="InterPro" id="IPR000073">
    <property type="entry name" value="AB_hydrolase_1"/>
</dbReference>
<dbReference type="AlphaFoldDB" id="A0A1Y6BFE7"/>
<dbReference type="GO" id="GO:0016787">
    <property type="term" value="F:hydrolase activity"/>
    <property type="evidence" value="ECO:0007669"/>
    <property type="project" value="UniProtKB-KW"/>
</dbReference>
<dbReference type="Gene3D" id="3.40.50.1820">
    <property type="entry name" value="alpha/beta hydrolase"/>
    <property type="match status" value="1"/>
</dbReference>
<dbReference type="Pfam" id="PF12697">
    <property type="entry name" value="Abhydrolase_6"/>
    <property type="match status" value="1"/>
</dbReference>
<evidence type="ECO:0000256" key="1">
    <source>
        <dbReference type="ARBA" id="ARBA00022801"/>
    </source>
</evidence>
<feature type="domain" description="AB hydrolase-1" evidence="2">
    <location>
        <begin position="24"/>
        <end position="285"/>
    </location>
</feature>
<keyword evidence="1" id="KW-0378">Hydrolase</keyword>